<evidence type="ECO:0000256" key="3">
    <source>
        <dbReference type="ARBA" id="ARBA00013085"/>
    </source>
</evidence>
<evidence type="ECO:0000256" key="7">
    <source>
        <dbReference type="ARBA" id="ARBA00049158"/>
    </source>
</evidence>
<evidence type="ECO:0000256" key="6">
    <source>
        <dbReference type="ARBA" id="ARBA00023102"/>
    </source>
</evidence>
<evidence type="ECO:0000256" key="5">
    <source>
        <dbReference type="ARBA" id="ARBA00022801"/>
    </source>
</evidence>
<keyword evidence="11" id="KW-1185">Reference proteome</keyword>
<dbReference type="RefSeq" id="WP_004625713.1">
    <property type="nucleotide sequence ID" value="NZ_AORV01000032.1"/>
</dbReference>
<dbReference type="AlphaFoldDB" id="S0FTX2"/>
<dbReference type="UniPathway" id="UPA00031">
    <property type="reaction ID" value="UER00013"/>
</dbReference>
<dbReference type="eggNOG" id="COG1387">
    <property type="taxonomic scope" value="Bacteria"/>
</dbReference>
<protein>
    <recommendedName>
        <fullName evidence="3 8">Histidinol-phosphatase</fullName>
        <shortName evidence="8">HolPase</shortName>
        <ecNumber evidence="3 8">3.1.3.15</ecNumber>
    </recommendedName>
</protein>
<comment type="similarity">
    <text evidence="2 8">Belongs to the PHP hydrolase family. HisK subfamily.</text>
</comment>
<comment type="caution">
    <text evidence="10">The sequence shown here is derived from an EMBL/GenBank/DDBJ whole genome shotgun (WGS) entry which is preliminary data.</text>
</comment>
<gene>
    <name evidence="10" type="ORF">CTER_2167</name>
</gene>
<dbReference type="InterPro" id="IPR004013">
    <property type="entry name" value="PHP_dom"/>
</dbReference>
<evidence type="ECO:0000313" key="10">
    <source>
        <dbReference type="EMBL" id="EMS71958.1"/>
    </source>
</evidence>
<dbReference type="SMART" id="SM00481">
    <property type="entry name" value="POLIIIAc"/>
    <property type="match status" value="1"/>
</dbReference>
<evidence type="ECO:0000256" key="4">
    <source>
        <dbReference type="ARBA" id="ARBA00022605"/>
    </source>
</evidence>
<organism evidence="10 11">
    <name type="scientific">Ruminiclostridium cellobioparum subsp. termitidis CT1112</name>
    <dbReference type="NCBI Taxonomy" id="1195236"/>
    <lineage>
        <taxon>Bacteria</taxon>
        <taxon>Bacillati</taxon>
        <taxon>Bacillota</taxon>
        <taxon>Clostridia</taxon>
        <taxon>Eubacteriales</taxon>
        <taxon>Oscillospiraceae</taxon>
        <taxon>Ruminiclostridium</taxon>
    </lineage>
</organism>
<dbReference type="PATRIC" id="fig|1195236.3.peg.2471"/>
<reference evidence="10 11" key="1">
    <citation type="journal article" date="2013" name="Genome Announc.">
        <title>Draft Genome Sequence of the Cellulolytic, Mesophilic, Anaerobic Bacterium Clostridium termitidis Strain CT1112 (DSM 5398).</title>
        <authorList>
            <person name="Lal S."/>
            <person name="Ramachandran U."/>
            <person name="Zhang X."/>
            <person name="Munir R."/>
            <person name="Sparling R."/>
            <person name="Levin D.B."/>
        </authorList>
    </citation>
    <scope>NUCLEOTIDE SEQUENCE [LARGE SCALE GENOMIC DNA]</scope>
    <source>
        <strain evidence="10 11">CT1112</strain>
    </source>
</reference>
<dbReference type="InterPro" id="IPR010140">
    <property type="entry name" value="Histidinol_P_phosphatase_HisJ"/>
</dbReference>
<dbReference type="NCBIfam" id="TIGR01856">
    <property type="entry name" value="hisJ_fam"/>
    <property type="match status" value="1"/>
</dbReference>
<dbReference type="GO" id="GO:0005737">
    <property type="term" value="C:cytoplasm"/>
    <property type="evidence" value="ECO:0007669"/>
    <property type="project" value="TreeGrafter"/>
</dbReference>
<dbReference type="GO" id="GO:0004401">
    <property type="term" value="F:histidinol-phosphatase activity"/>
    <property type="evidence" value="ECO:0007669"/>
    <property type="project" value="UniProtKB-UniRule"/>
</dbReference>
<evidence type="ECO:0000259" key="9">
    <source>
        <dbReference type="SMART" id="SM00481"/>
    </source>
</evidence>
<dbReference type="InterPro" id="IPR003141">
    <property type="entry name" value="Pol/His_phosphatase_N"/>
</dbReference>
<dbReference type="PANTHER" id="PTHR21039">
    <property type="entry name" value="HISTIDINOL PHOSPHATASE-RELATED"/>
    <property type="match status" value="1"/>
</dbReference>
<dbReference type="Pfam" id="PF02811">
    <property type="entry name" value="PHP"/>
    <property type="match status" value="1"/>
</dbReference>
<proteinExistence type="inferred from homology"/>
<dbReference type="SUPFAM" id="SSF89550">
    <property type="entry name" value="PHP domain-like"/>
    <property type="match status" value="1"/>
</dbReference>
<dbReference type="Gene3D" id="3.20.20.140">
    <property type="entry name" value="Metal-dependent hydrolases"/>
    <property type="match status" value="1"/>
</dbReference>
<dbReference type="Proteomes" id="UP000014155">
    <property type="component" value="Unassembled WGS sequence"/>
</dbReference>
<comment type="pathway">
    <text evidence="1 8">Amino-acid biosynthesis; L-histidine biosynthesis; L-histidine from 5-phospho-alpha-D-ribose 1-diphosphate: step 8/9.</text>
</comment>
<evidence type="ECO:0000256" key="2">
    <source>
        <dbReference type="ARBA" id="ARBA00009152"/>
    </source>
</evidence>
<evidence type="ECO:0000256" key="8">
    <source>
        <dbReference type="RuleBase" id="RU366003"/>
    </source>
</evidence>
<keyword evidence="4 8" id="KW-0028">Amino-acid biosynthesis</keyword>
<keyword evidence="6 8" id="KW-0368">Histidine biosynthesis</keyword>
<sequence length="267" mass="30705">MFDNHIHSKFSTDSKMDAEEACKRAVEIGLTGVVFTDHVDYDYPDFDESFLINFDKYFEVFSALKASWKEKLVVLTGVEMGFQPQVLEHINRVLLKYPFDFVINSVHIIDHMDPYTGAFFRGRTQQQSYERYLEEILVSVGAYDNYDVIGHIGYAARYGNFEDKPLRYADYSDLLDQILKAVIARGKGIEINTSGLRSDLKQPIPGYDVFKRYFELGGEIITVGSDAHFAEHLGHSFKEAVAHLKDIGFKYVAHFEKRKPVFEKLVI</sequence>
<evidence type="ECO:0000313" key="11">
    <source>
        <dbReference type="Proteomes" id="UP000014155"/>
    </source>
</evidence>
<dbReference type="EC" id="3.1.3.15" evidence="3 8"/>
<dbReference type="GO" id="GO:0000105">
    <property type="term" value="P:L-histidine biosynthetic process"/>
    <property type="evidence" value="ECO:0007669"/>
    <property type="project" value="UniProtKB-UniRule"/>
</dbReference>
<keyword evidence="5 8" id="KW-0378">Hydrolase</keyword>
<accession>S0FTX2</accession>
<feature type="domain" description="Polymerase/histidinol phosphatase N-terminal" evidence="9">
    <location>
        <begin position="2"/>
        <end position="84"/>
    </location>
</feature>
<comment type="catalytic activity">
    <reaction evidence="7 8">
        <text>L-histidinol phosphate + H2O = L-histidinol + phosphate</text>
        <dbReference type="Rhea" id="RHEA:14465"/>
        <dbReference type="ChEBI" id="CHEBI:15377"/>
        <dbReference type="ChEBI" id="CHEBI:43474"/>
        <dbReference type="ChEBI" id="CHEBI:57699"/>
        <dbReference type="ChEBI" id="CHEBI:57980"/>
        <dbReference type="EC" id="3.1.3.15"/>
    </reaction>
</comment>
<dbReference type="STRING" id="1195236.CTER_2167"/>
<name>S0FTX2_RUMCE</name>
<dbReference type="EMBL" id="AORV01000032">
    <property type="protein sequence ID" value="EMS71958.1"/>
    <property type="molecule type" value="Genomic_DNA"/>
</dbReference>
<dbReference type="PANTHER" id="PTHR21039:SF0">
    <property type="entry name" value="HISTIDINOL-PHOSPHATASE"/>
    <property type="match status" value="1"/>
</dbReference>
<dbReference type="InterPro" id="IPR016195">
    <property type="entry name" value="Pol/histidinol_Pase-like"/>
</dbReference>
<evidence type="ECO:0000256" key="1">
    <source>
        <dbReference type="ARBA" id="ARBA00004970"/>
    </source>
</evidence>